<evidence type="ECO:0000313" key="2">
    <source>
        <dbReference type="WBParaSite" id="nRc.2.0.1.t31117-RA"/>
    </source>
</evidence>
<proteinExistence type="predicted"/>
<sequence length="185" mass="20524">MGDAWIVPLVMNSSAHRAMLGHKSCSNMGAASMTSAAMSASTWDGSLSNAHGKFGYFLARSTDQTASITSWMGDVSQDAKNQIIRKMPLQNQDTHGHVVQDVLAVVLDPRLQNLEAQMNRKAAHTELTINEIRKQLSWNKKFCEMRPMCSFPLRPDTMLGCKSPFLPCNSQEGLCYQSCSMNQKH</sequence>
<dbReference type="Proteomes" id="UP000887565">
    <property type="component" value="Unplaced"/>
</dbReference>
<name>A0A915JXQ3_ROMCU</name>
<reference evidence="2" key="1">
    <citation type="submission" date="2022-11" db="UniProtKB">
        <authorList>
            <consortium name="WormBaseParasite"/>
        </authorList>
    </citation>
    <scope>IDENTIFICATION</scope>
</reference>
<organism evidence="1 2">
    <name type="scientific">Romanomermis culicivorax</name>
    <name type="common">Nematode worm</name>
    <dbReference type="NCBI Taxonomy" id="13658"/>
    <lineage>
        <taxon>Eukaryota</taxon>
        <taxon>Metazoa</taxon>
        <taxon>Ecdysozoa</taxon>
        <taxon>Nematoda</taxon>
        <taxon>Enoplea</taxon>
        <taxon>Dorylaimia</taxon>
        <taxon>Mermithida</taxon>
        <taxon>Mermithoidea</taxon>
        <taxon>Mermithidae</taxon>
        <taxon>Romanomermis</taxon>
    </lineage>
</organism>
<keyword evidence="1" id="KW-1185">Reference proteome</keyword>
<dbReference type="WBParaSite" id="nRc.2.0.1.t31117-RA">
    <property type="protein sequence ID" value="nRc.2.0.1.t31117-RA"/>
    <property type="gene ID" value="nRc.2.0.1.g31117"/>
</dbReference>
<dbReference type="AlphaFoldDB" id="A0A915JXQ3"/>
<evidence type="ECO:0000313" key="1">
    <source>
        <dbReference type="Proteomes" id="UP000887565"/>
    </source>
</evidence>
<protein>
    <submittedName>
        <fullName evidence="2">Uncharacterized protein</fullName>
    </submittedName>
</protein>
<accession>A0A915JXQ3</accession>